<evidence type="ECO:0000313" key="2">
    <source>
        <dbReference type="EMBL" id="KAA0190575.1"/>
    </source>
</evidence>
<sequence>MLSLVETNYTDADSELLEDGDFCGHQPRKISVLECVHDGVVVPGPYYESSTGTKLYNVQNSVTESTSTRGSTTPELEQQANQQNQHHQQQQQPSQALDRAEQDANSETVGSNSGQSVSGLPSSMSDAGNHTHGAHVCPSGEKVSRTNLYIKGLPDSFSDEKLWNLPPDQAQIKSVKAATDDDGKCRGHFGAGILVSRRMSKAPLFYVRMVLPNDDSYGHKVASHVISYVTDHAELAVSCVCLCAGPFLGEMKTDKCEQPSEASRPLVNRLTFCRCNFDLEIARMPLSKSRATGSPRAVDGIDRSASLHLSGRTSMKCD</sequence>
<proteinExistence type="predicted"/>
<feature type="compositionally biased region" description="Polar residues" evidence="1">
    <location>
        <begin position="103"/>
        <end position="128"/>
    </location>
</feature>
<feature type="region of interest" description="Disordered" evidence="1">
    <location>
        <begin position="61"/>
        <end position="139"/>
    </location>
</feature>
<dbReference type="EMBL" id="LUCM01006915">
    <property type="protein sequence ID" value="KAA0190575.1"/>
    <property type="molecule type" value="Genomic_DNA"/>
</dbReference>
<dbReference type="InterPro" id="IPR012677">
    <property type="entry name" value="Nucleotide-bd_a/b_plait_sf"/>
</dbReference>
<dbReference type="Gene3D" id="3.30.70.330">
    <property type="match status" value="1"/>
</dbReference>
<accession>A0A8E0RSP5</accession>
<dbReference type="InterPro" id="IPR035979">
    <property type="entry name" value="RBD_domain_sf"/>
</dbReference>
<dbReference type="GO" id="GO:0003676">
    <property type="term" value="F:nucleic acid binding"/>
    <property type="evidence" value="ECO:0007669"/>
    <property type="project" value="InterPro"/>
</dbReference>
<protein>
    <recommendedName>
        <fullName evidence="4">RRM domain-containing protein</fullName>
    </recommendedName>
</protein>
<dbReference type="OrthoDB" id="271725at2759"/>
<evidence type="ECO:0000313" key="3">
    <source>
        <dbReference type="Proteomes" id="UP000728185"/>
    </source>
</evidence>
<feature type="compositionally biased region" description="Polar residues" evidence="1">
    <location>
        <begin position="61"/>
        <end position="73"/>
    </location>
</feature>
<feature type="compositionally biased region" description="Low complexity" evidence="1">
    <location>
        <begin position="74"/>
        <end position="97"/>
    </location>
</feature>
<evidence type="ECO:0000256" key="1">
    <source>
        <dbReference type="SAM" id="MobiDB-lite"/>
    </source>
</evidence>
<evidence type="ECO:0008006" key="4">
    <source>
        <dbReference type="Google" id="ProtNLM"/>
    </source>
</evidence>
<dbReference type="Proteomes" id="UP000728185">
    <property type="component" value="Unassembled WGS sequence"/>
</dbReference>
<name>A0A8E0RSP5_9TREM</name>
<gene>
    <name evidence="2" type="ORF">FBUS_02292</name>
</gene>
<dbReference type="AlphaFoldDB" id="A0A8E0RSP5"/>
<dbReference type="SUPFAM" id="SSF54928">
    <property type="entry name" value="RNA-binding domain, RBD"/>
    <property type="match status" value="1"/>
</dbReference>
<comment type="caution">
    <text evidence="2">The sequence shown here is derived from an EMBL/GenBank/DDBJ whole genome shotgun (WGS) entry which is preliminary data.</text>
</comment>
<reference evidence="2" key="1">
    <citation type="submission" date="2019-05" db="EMBL/GenBank/DDBJ databases">
        <title>Annotation for the trematode Fasciolopsis buski.</title>
        <authorList>
            <person name="Choi Y.-J."/>
        </authorList>
    </citation>
    <scope>NUCLEOTIDE SEQUENCE</scope>
    <source>
        <strain evidence="2">HT</strain>
        <tissue evidence="2">Whole worm</tissue>
    </source>
</reference>
<keyword evidence="3" id="KW-1185">Reference proteome</keyword>
<organism evidence="2 3">
    <name type="scientific">Fasciolopsis buskii</name>
    <dbReference type="NCBI Taxonomy" id="27845"/>
    <lineage>
        <taxon>Eukaryota</taxon>
        <taxon>Metazoa</taxon>
        <taxon>Spiralia</taxon>
        <taxon>Lophotrochozoa</taxon>
        <taxon>Platyhelminthes</taxon>
        <taxon>Trematoda</taxon>
        <taxon>Digenea</taxon>
        <taxon>Plagiorchiida</taxon>
        <taxon>Echinostomata</taxon>
        <taxon>Echinostomatoidea</taxon>
        <taxon>Fasciolidae</taxon>
        <taxon>Fasciolopsis</taxon>
    </lineage>
</organism>